<evidence type="ECO:0000313" key="2">
    <source>
        <dbReference type="Proteomes" id="UP000028980"/>
    </source>
</evidence>
<comment type="caution">
    <text evidence="1">The sequence shown here is derived from an EMBL/GenBank/DDBJ whole genome shotgun (WGS) entry which is preliminary data.</text>
</comment>
<name>A0A081D963_NONUL</name>
<sequence>MQAQCKSMGRQLKLIWDFKGPDAQRTAQHHVIHLDEFIVRDKIASLGTGVEKINENHFIAFMGIEEAAMPPVRDALKPHRGQLWMS</sequence>
<organism evidence="1 2">
    <name type="scientific">Nonlabens ulvanivorans</name>
    <name type="common">Persicivirga ulvanivorans</name>
    <dbReference type="NCBI Taxonomy" id="906888"/>
    <lineage>
        <taxon>Bacteria</taxon>
        <taxon>Pseudomonadati</taxon>
        <taxon>Bacteroidota</taxon>
        <taxon>Flavobacteriia</taxon>
        <taxon>Flavobacteriales</taxon>
        <taxon>Flavobacteriaceae</taxon>
        <taxon>Nonlabens</taxon>
    </lineage>
</organism>
<dbReference type="AlphaFoldDB" id="A0A081D963"/>
<proteinExistence type="predicted"/>
<accession>A0A081D963</accession>
<protein>
    <submittedName>
        <fullName evidence="1">Uncharacterized protein</fullName>
    </submittedName>
</protein>
<gene>
    <name evidence="1" type="ORF">JCM19296_1051</name>
</gene>
<evidence type="ECO:0000313" key="1">
    <source>
        <dbReference type="EMBL" id="GAK75459.1"/>
    </source>
</evidence>
<reference evidence="1 2" key="1">
    <citation type="journal article" date="2014" name="Genome Announc.">
        <title>Draft Genome Sequences of Marine Flavobacterium Nonlabens Strains NR17, NR24, NR27, NR32, NR33, and Ara13.</title>
        <authorList>
            <person name="Nakanishi M."/>
            <person name="Meirelles P."/>
            <person name="Suzuki R."/>
            <person name="Takatani N."/>
            <person name="Mino S."/>
            <person name="Suda W."/>
            <person name="Oshima K."/>
            <person name="Hattori M."/>
            <person name="Ohkuma M."/>
            <person name="Hosokawa M."/>
            <person name="Miyashita K."/>
            <person name="Thompson F.L."/>
            <person name="Niwa A."/>
            <person name="Sawabe T."/>
            <person name="Sawabe T."/>
        </authorList>
    </citation>
    <scope>NUCLEOTIDE SEQUENCE [LARGE SCALE GENOMIC DNA]</scope>
    <source>
        <strain evidence="2">JCM19296</strain>
    </source>
</reference>
<dbReference type="Proteomes" id="UP000028980">
    <property type="component" value="Unassembled WGS sequence"/>
</dbReference>
<dbReference type="EMBL" id="BBLG01000002">
    <property type="protein sequence ID" value="GAK75459.1"/>
    <property type="molecule type" value="Genomic_DNA"/>
</dbReference>